<proteinExistence type="predicted"/>
<evidence type="ECO:0000313" key="2">
    <source>
        <dbReference type="Proteomes" id="UP001055072"/>
    </source>
</evidence>
<comment type="caution">
    <text evidence="1">The sequence shown here is derived from an EMBL/GenBank/DDBJ whole genome shotgun (WGS) entry which is preliminary data.</text>
</comment>
<dbReference type="Proteomes" id="UP001055072">
    <property type="component" value="Unassembled WGS sequence"/>
</dbReference>
<gene>
    <name evidence="1" type="ORF">BDY19DRAFT_203188</name>
</gene>
<reference evidence="1" key="1">
    <citation type="journal article" date="2021" name="Environ. Microbiol.">
        <title>Gene family expansions and transcriptome signatures uncover fungal adaptations to wood decay.</title>
        <authorList>
            <person name="Hage H."/>
            <person name="Miyauchi S."/>
            <person name="Viragh M."/>
            <person name="Drula E."/>
            <person name="Min B."/>
            <person name="Chaduli D."/>
            <person name="Navarro D."/>
            <person name="Favel A."/>
            <person name="Norest M."/>
            <person name="Lesage-Meessen L."/>
            <person name="Balint B."/>
            <person name="Merenyi Z."/>
            <person name="de Eugenio L."/>
            <person name="Morin E."/>
            <person name="Martinez A.T."/>
            <person name="Baldrian P."/>
            <person name="Stursova M."/>
            <person name="Martinez M.J."/>
            <person name="Novotny C."/>
            <person name="Magnuson J.K."/>
            <person name="Spatafora J.W."/>
            <person name="Maurice S."/>
            <person name="Pangilinan J."/>
            <person name="Andreopoulos W."/>
            <person name="LaButti K."/>
            <person name="Hundley H."/>
            <person name="Na H."/>
            <person name="Kuo A."/>
            <person name="Barry K."/>
            <person name="Lipzen A."/>
            <person name="Henrissat B."/>
            <person name="Riley R."/>
            <person name="Ahrendt S."/>
            <person name="Nagy L.G."/>
            <person name="Grigoriev I.V."/>
            <person name="Martin F."/>
            <person name="Rosso M.N."/>
        </authorList>
    </citation>
    <scope>NUCLEOTIDE SEQUENCE</scope>
    <source>
        <strain evidence="1">CBS 384.51</strain>
    </source>
</reference>
<evidence type="ECO:0000313" key="1">
    <source>
        <dbReference type="EMBL" id="KAI0087988.1"/>
    </source>
</evidence>
<keyword evidence="2" id="KW-1185">Reference proteome</keyword>
<sequence length="495" mass="52981">MTATYTHTFDTPVYKGTVSVNTGLFINGKFVEPVLKQSIETVNPVTGEVIAKVSAGTSEDVDIAVAAAKKAFKSSWGLKVPGHQRGRMLGKLADLIEEHKDELAALESLDTGKLFLHTSKFEVPTAVQVSRYFAGWADKNYGQTIETDESKFAYTRHEPIGVVAAIAPWNYPLLTSFIKVVTALATGNTVVVKPSEVTPLSILKVAEYFNAAGFPPGVVNIVNGYGQTVGQALADHRDIGKLTFTGSTLVGRKIMESAAKTNLKRVTLELGGKSPTLVFDDADLQRAVTGTVLNIFHNSGQMCTAGSRIYVQEGIYDRFVEAFAAAARGIKVGNGFDGNCDQGPLVSEIQMKRVLGYVESGKAEGAKVLTGGSRQGDKGFFVPPTIFVNTTPDMKIVREEIFGPVCMIIKFKTEEEAIEHANDTEYGLSCQVFSQDISRALRVAHALEAGQALINGIGGGVGVPFGGIKQSGFGKELGQHALEAFTTVKAVHVNL</sequence>
<name>A0ACB8U0W3_9APHY</name>
<dbReference type="EMBL" id="MU274915">
    <property type="protein sequence ID" value="KAI0087988.1"/>
    <property type="molecule type" value="Genomic_DNA"/>
</dbReference>
<accession>A0ACB8U0W3</accession>
<organism evidence="1 2">
    <name type="scientific">Irpex rosettiformis</name>
    <dbReference type="NCBI Taxonomy" id="378272"/>
    <lineage>
        <taxon>Eukaryota</taxon>
        <taxon>Fungi</taxon>
        <taxon>Dikarya</taxon>
        <taxon>Basidiomycota</taxon>
        <taxon>Agaricomycotina</taxon>
        <taxon>Agaricomycetes</taxon>
        <taxon>Polyporales</taxon>
        <taxon>Irpicaceae</taxon>
        <taxon>Irpex</taxon>
    </lineage>
</organism>
<protein>
    <submittedName>
        <fullName evidence="1">1-pyrroline-5-carboxylate dehydrogenase</fullName>
    </submittedName>
</protein>